<dbReference type="Gene3D" id="2.60.120.620">
    <property type="entry name" value="q2cbj1_9rhob like domain"/>
    <property type="match status" value="1"/>
</dbReference>
<keyword evidence="2" id="KW-1185">Reference proteome</keyword>
<dbReference type="Proteomes" id="UP000559860">
    <property type="component" value="Unassembled WGS sequence"/>
</dbReference>
<comment type="caution">
    <text evidence="1">The sequence shown here is derived from an EMBL/GenBank/DDBJ whole genome shotgun (WGS) entry which is preliminary data.</text>
</comment>
<dbReference type="RefSeq" id="WP_182984827.1">
    <property type="nucleotide sequence ID" value="NZ_JABEQD010000001.1"/>
</dbReference>
<proteinExistence type="predicted"/>
<name>A0A7W4IQK3_9PROT</name>
<dbReference type="AlphaFoldDB" id="A0A7W4IQK3"/>
<evidence type="ECO:0000313" key="2">
    <source>
        <dbReference type="Proteomes" id="UP000559860"/>
    </source>
</evidence>
<gene>
    <name evidence="1" type="ORF">HLH36_02215</name>
</gene>
<sequence length="214" mass="22773">MSGAVPNQASVSVRGAQARTWPFAHWLLDDVLPPSARAALLAWDPGADAHGGDTGGRRDARNGRRVFVTPRARRDPGLDLLARMFDAAEARDAIAACCGARLAGTALRLELCLDTDGFWLEPHTDIGAKKLTLLVSLSTGPGAADWGTDLMTADGRPVARASGAFNSGLMFVPGEESWHGFVRRPILGLRRSLIVNFVSSEWRATGELAFGPGD</sequence>
<accession>A0A7W4IQK3</accession>
<dbReference type="EMBL" id="JABEQD010000001">
    <property type="protein sequence ID" value="MBB2167182.1"/>
    <property type="molecule type" value="Genomic_DNA"/>
</dbReference>
<evidence type="ECO:0000313" key="1">
    <source>
        <dbReference type="EMBL" id="MBB2167182.1"/>
    </source>
</evidence>
<reference evidence="1 2" key="1">
    <citation type="submission" date="2020-04" db="EMBL/GenBank/DDBJ databases">
        <title>Description of novel Gluconacetobacter.</title>
        <authorList>
            <person name="Sombolestani A."/>
        </authorList>
    </citation>
    <scope>NUCLEOTIDE SEQUENCE [LARGE SCALE GENOMIC DNA]</scope>
    <source>
        <strain evidence="1 2">LMG 27801</strain>
    </source>
</reference>
<protein>
    <submittedName>
        <fullName evidence="1">2OG-Fe(II) oxygenase</fullName>
    </submittedName>
</protein>
<organism evidence="1 2">
    <name type="scientific">Gluconacetobacter aggeris</name>
    <dbReference type="NCBI Taxonomy" id="1286186"/>
    <lineage>
        <taxon>Bacteria</taxon>
        <taxon>Pseudomonadati</taxon>
        <taxon>Pseudomonadota</taxon>
        <taxon>Alphaproteobacteria</taxon>
        <taxon>Acetobacterales</taxon>
        <taxon>Acetobacteraceae</taxon>
        <taxon>Gluconacetobacter</taxon>
    </lineage>
</organism>